<dbReference type="Pfam" id="PF00563">
    <property type="entry name" value="EAL"/>
    <property type="match status" value="1"/>
</dbReference>
<dbReference type="HOGENOM" id="CLU_000445_145_0_11"/>
<dbReference type="PATRIC" id="fig|477641.3.peg.1814"/>
<dbReference type="CDD" id="cd01948">
    <property type="entry name" value="EAL"/>
    <property type="match status" value="1"/>
</dbReference>
<dbReference type="AlphaFoldDB" id="I4EVE3"/>
<reference evidence="2 3" key="1">
    <citation type="journal article" date="2012" name="J. Bacteriol.">
        <title>Genome Sequence of Radiation-Resistant Modestobacter marinus Strain BC501, a Representative Actinobacterium That Thrives on Calcareous Stone Surfaces.</title>
        <authorList>
            <person name="Normand P."/>
            <person name="Gury J."/>
            <person name="Pujic P."/>
            <person name="Chouaia B."/>
            <person name="Crotti E."/>
            <person name="Brusetti L."/>
            <person name="Daffonchio D."/>
            <person name="Vacherie B."/>
            <person name="Barbe V."/>
            <person name="Medigue C."/>
            <person name="Calteau A."/>
            <person name="Ghodhbane-Gtari F."/>
            <person name="Essoussi I."/>
            <person name="Nouioui I."/>
            <person name="Abbassi-Ghozzi I."/>
            <person name="Gtari M."/>
        </authorList>
    </citation>
    <scope>NUCLEOTIDE SEQUENCE [LARGE SCALE GENOMIC DNA]</scope>
    <source>
        <strain evidence="3">BC 501</strain>
    </source>
</reference>
<name>I4EVE3_MODI5</name>
<dbReference type="eggNOG" id="COG2203">
    <property type="taxonomic scope" value="Bacteria"/>
</dbReference>
<dbReference type="STRING" id="477641.MODMU_1920"/>
<dbReference type="KEGG" id="mmar:MODMU_1920"/>
<dbReference type="PROSITE" id="PS50883">
    <property type="entry name" value="EAL"/>
    <property type="match status" value="1"/>
</dbReference>
<dbReference type="OMA" id="GYVAMNV"/>
<keyword evidence="3" id="KW-1185">Reference proteome</keyword>
<accession>I4EVE3</accession>
<dbReference type="SMART" id="SM00052">
    <property type="entry name" value="EAL"/>
    <property type="match status" value="1"/>
</dbReference>
<evidence type="ECO:0000259" key="1">
    <source>
        <dbReference type="PROSITE" id="PS50883"/>
    </source>
</evidence>
<dbReference type="eggNOG" id="COG2200">
    <property type="taxonomic scope" value="Bacteria"/>
</dbReference>
<dbReference type="Proteomes" id="UP000006461">
    <property type="component" value="Chromosome"/>
</dbReference>
<dbReference type="InterPro" id="IPR029016">
    <property type="entry name" value="GAF-like_dom_sf"/>
</dbReference>
<proteinExistence type="predicted"/>
<dbReference type="Gene3D" id="3.30.450.40">
    <property type="match status" value="1"/>
</dbReference>
<organism evidence="2 3">
    <name type="scientific">Modestobacter italicus (strain DSM 44449 / CECT 9708 / BC 501)</name>
    <dbReference type="NCBI Taxonomy" id="2732864"/>
    <lineage>
        <taxon>Bacteria</taxon>
        <taxon>Bacillati</taxon>
        <taxon>Actinomycetota</taxon>
        <taxon>Actinomycetes</taxon>
        <taxon>Geodermatophilales</taxon>
        <taxon>Geodermatophilaceae</taxon>
        <taxon>Modestobacter</taxon>
    </lineage>
</organism>
<evidence type="ECO:0000313" key="2">
    <source>
        <dbReference type="EMBL" id="CCH87356.1"/>
    </source>
</evidence>
<dbReference type="Gene3D" id="3.20.20.450">
    <property type="entry name" value="EAL domain"/>
    <property type="match status" value="1"/>
</dbReference>
<dbReference type="InterPro" id="IPR001633">
    <property type="entry name" value="EAL_dom"/>
</dbReference>
<dbReference type="SUPFAM" id="SSF55781">
    <property type="entry name" value="GAF domain-like"/>
    <property type="match status" value="1"/>
</dbReference>
<gene>
    <name evidence="2" type="ordered locus">MODMU_1920</name>
</gene>
<dbReference type="InterPro" id="IPR035919">
    <property type="entry name" value="EAL_sf"/>
</dbReference>
<dbReference type="GO" id="GO:0071111">
    <property type="term" value="F:cyclic-guanylate-specific phosphodiesterase activity"/>
    <property type="evidence" value="ECO:0007669"/>
    <property type="project" value="InterPro"/>
</dbReference>
<dbReference type="SUPFAM" id="SSF141868">
    <property type="entry name" value="EAL domain-like"/>
    <property type="match status" value="1"/>
</dbReference>
<feature type="domain" description="EAL" evidence="1">
    <location>
        <begin position="155"/>
        <end position="395"/>
    </location>
</feature>
<dbReference type="InterPro" id="IPR003018">
    <property type="entry name" value="GAF"/>
</dbReference>
<dbReference type="Pfam" id="PF13185">
    <property type="entry name" value="GAF_2"/>
    <property type="match status" value="1"/>
</dbReference>
<dbReference type="PANTHER" id="PTHR33121:SF76">
    <property type="entry name" value="SIGNALING PROTEIN"/>
    <property type="match status" value="1"/>
</dbReference>
<dbReference type="EMBL" id="FO203431">
    <property type="protein sequence ID" value="CCH87356.1"/>
    <property type="molecule type" value="Genomic_DNA"/>
</dbReference>
<protein>
    <submittedName>
        <fullName evidence="2">Diguanylate cyclase/phosphodiesterase with GAF sensor</fullName>
    </submittedName>
</protein>
<evidence type="ECO:0000313" key="3">
    <source>
        <dbReference type="Proteomes" id="UP000006461"/>
    </source>
</evidence>
<dbReference type="OrthoDB" id="23692at2"/>
<dbReference type="SMART" id="SM00065">
    <property type="entry name" value="GAF"/>
    <property type="match status" value="1"/>
</dbReference>
<dbReference type="PANTHER" id="PTHR33121">
    <property type="entry name" value="CYCLIC DI-GMP PHOSPHODIESTERASE PDEF"/>
    <property type="match status" value="1"/>
</dbReference>
<sequence>MKRRRSDADQQVAELLRTAKESLQLSVAFLSRLDGTTQHLEVVESSVPFLFQEGNQQRQETSFCQAILDGDLPAVIPDVRQHPKAMALPAARLPRIRSYVSVPVVLSDGELYGTFCAAGLTTDKGLTKRDKSLMTVLASAAAVIIEPGVREQERRRELLGRLEPVLAGGGPLVVLQPIVDLATGVRVGSEALSRFPAAWGKAPDVCFAEAHSVGLGHELELVALDRAAEHLTAVEGYVAMNISPATLLLPEFAALMERLPLERVLLELSEHDQVEDYDALAAALAPFRARGMRLAIDDVGAGFSSLRHIVVTAPDVLKMDRSIVSGVDTDPVLTRLVGSLVEFGHGGGATVVAEGVETAAEAVVLRDLGVDLGQGWFFGRPAPVDPPVAAAPAIPVARTPADEVPGFMARRELAV</sequence>
<dbReference type="InterPro" id="IPR050706">
    <property type="entry name" value="Cyclic-di-GMP_PDE-like"/>
</dbReference>